<evidence type="ECO:0000256" key="1">
    <source>
        <dbReference type="SAM" id="MobiDB-lite"/>
    </source>
</evidence>
<sequence length="411" mass="45402">MSYAKPTFSSKRRARTPPHDSTDKLRSVNNMSDTAHLNNNNKNNNSRPDAKRSRKEGRTVHHPHEEELRLSQEFTSQCDAAVQRVNALLDRAQQREEHIQRTLQASLDRSPPRPASRSPQSNTRLSGLFGTPQVPQAPPPTPAHPGESSHNRNKSNNNNNQNNNNNDNNNNNSATETASTTGWISRMLWGASETPASPLATGTTPLSKQMKSPQSAESTRGQQHTQQTQSCSPPPASPAEQNASLLQRAVQRLSGRFSSPPPPPPKTESPRRSRKSVAFKEPEDLVTLTPPRPTAKTSSDENQKEDVEPAPRGSLVYPPAPPPSAKKESRSRSRSPSSEDEKEHKGPDLETPDVGAIIREFSQARALRELTKADLLAYAKQHHINVSMSSTKKEMFEVARRLAKDNVEKAN</sequence>
<keyword evidence="3" id="KW-1185">Reference proteome</keyword>
<comment type="caution">
    <text evidence="2">The sequence shown here is derived from an EMBL/GenBank/DDBJ whole genome shotgun (WGS) entry which is preliminary data.</text>
</comment>
<dbReference type="RefSeq" id="XP_028885098.1">
    <property type="nucleotide sequence ID" value="XM_029023902.1"/>
</dbReference>
<feature type="compositionally biased region" description="Basic and acidic residues" evidence="1">
    <location>
        <begin position="325"/>
        <end position="348"/>
    </location>
</feature>
<feature type="compositionally biased region" description="Polar residues" evidence="1">
    <location>
        <begin position="200"/>
        <end position="231"/>
    </location>
</feature>
<feature type="region of interest" description="Disordered" evidence="1">
    <location>
        <begin position="93"/>
        <end position="355"/>
    </location>
</feature>
<feature type="region of interest" description="Disordered" evidence="1">
    <location>
        <begin position="1"/>
        <end position="72"/>
    </location>
</feature>
<dbReference type="AlphaFoldDB" id="A0A1X0P297"/>
<feature type="compositionally biased region" description="Polar residues" evidence="1">
    <location>
        <begin position="173"/>
        <end position="183"/>
    </location>
</feature>
<feature type="compositionally biased region" description="Basic and acidic residues" evidence="1">
    <location>
        <begin position="298"/>
        <end position="309"/>
    </location>
</feature>
<accession>A0A1X0P297</accession>
<dbReference type="Proteomes" id="UP000192257">
    <property type="component" value="Unassembled WGS sequence"/>
</dbReference>
<gene>
    <name evidence="2" type="ORF">TM35_000074560</name>
</gene>
<evidence type="ECO:0000313" key="3">
    <source>
        <dbReference type="Proteomes" id="UP000192257"/>
    </source>
</evidence>
<feature type="compositionally biased region" description="Basic and acidic residues" evidence="1">
    <location>
        <begin position="48"/>
        <end position="70"/>
    </location>
</feature>
<feature type="compositionally biased region" description="Polar residues" evidence="1">
    <location>
        <begin position="27"/>
        <end position="37"/>
    </location>
</feature>
<dbReference type="PANTHER" id="PTHR16148">
    <property type="entry name" value="NF-KAPPA-B-REPRESSING FACTOR-RELATED"/>
    <property type="match status" value="1"/>
</dbReference>
<reference evidence="2 3" key="1">
    <citation type="submission" date="2017-03" db="EMBL/GenBank/DDBJ databases">
        <title>An alternative strategy for trypanosome survival in the mammalian bloodstream revealed through genome and transcriptome analysis of the ubiquitous bovine parasite Trypanosoma (Megatrypanum) theileri.</title>
        <authorList>
            <person name="Kelly S."/>
            <person name="Ivens A."/>
            <person name="Mott A."/>
            <person name="O'Neill E."/>
            <person name="Emms D."/>
            <person name="Macleod O."/>
            <person name="Voorheis P."/>
            <person name="Matthews J."/>
            <person name="Matthews K."/>
            <person name="Carrington M."/>
        </authorList>
    </citation>
    <scope>NUCLEOTIDE SEQUENCE [LARGE SCALE GENOMIC DNA]</scope>
    <source>
        <strain evidence="2">Edinburgh</strain>
    </source>
</reference>
<evidence type="ECO:0000313" key="2">
    <source>
        <dbReference type="EMBL" id="ORC91032.1"/>
    </source>
</evidence>
<dbReference type="OrthoDB" id="252147at2759"/>
<dbReference type="VEuPathDB" id="TriTrypDB:TM35_000074560"/>
<name>A0A1X0P297_9TRYP</name>
<feature type="compositionally biased region" description="Basic and acidic residues" evidence="1">
    <location>
        <begin position="17"/>
        <end position="26"/>
    </location>
</feature>
<dbReference type="GeneID" id="39983682"/>
<protein>
    <submittedName>
        <fullName evidence="2">Uncharacterized protein</fullName>
    </submittedName>
</protein>
<dbReference type="PANTHER" id="PTHR16148:SF14">
    <property type="entry name" value="MYND-TYPE DOMAIN-CONTAINING PROTEIN"/>
    <property type="match status" value="1"/>
</dbReference>
<feature type="compositionally biased region" description="Low complexity" evidence="1">
    <location>
        <begin position="154"/>
        <end position="172"/>
    </location>
</feature>
<proteinExistence type="predicted"/>
<dbReference type="EMBL" id="NBCO01000007">
    <property type="protein sequence ID" value="ORC91032.1"/>
    <property type="molecule type" value="Genomic_DNA"/>
</dbReference>
<organism evidence="2 3">
    <name type="scientific">Trypanosoma theileri</name>
    <dbReference type="NCBI Taxonomy" id="67003"/>
    <lineage>
        <taxon>Eukaryota</taxon>
        <taxon>Discoba</taxon>
        <taxon>Euglenozoa</taxon>
        <taxon>Kinetoplastea</taxon>
        <taxon>Metakinetoplastina</taxon>
        <taxon>Trypanosomatida</taxon>
        <taxon>Trypanosomatidae</taxon>
        <taxon>Trypanosoma</taxon>
    </lineage>
</organism>